<organism evidence="2 3">
    <name type="scientific">Rhizobium meliloti</name>
    <name type="common">Ensifer meliloti</name>
    <name type="synonym">Sinorhizobium meliloti</name>
    <dbReference type="NCBI Taxonomy" id="382"/>
    <lineage>
        <taxon>Bacteria</taxon>
        <taxon>Pseudomonadati</taxon>
        <taxon>Pseudomonadota</taxon>
        <taxon>Alphaproteobacteria</taxon>
        <taxon>Hyphomicrobiales</taxon>
        <taxon>Rhizobiaceae</taxon>
        <taxon>Sinorhizobium/Ensifer group</taxon>
        <taxon>Sinorhizobium</taxon>
    </lineage>
</organism>
<feature type="transmembrane region" description="Helical" evidence="1">
    <location>
        <begin position="615"/>
        <end position="633"/>
    </location>
</feature>
<dbReference type="RefSeq" id="WP_100674509.1">
    <property type="nucleotide sequence ID" value="NZ_NJGD01000022.1"/>
</dbReference>
<dbReference type="EMBL" id="NJGD01000022">
    <property type="protein sequence ID" value="PJR10695.1"/>
    <property type="molecule type" value="Genomic_DNA"/>
</dbReference>
<feature type="transmembrane region" description="Helical" evidence="1">
    <location>
        <begin position="498"/>
        <end position="517"/>
    </location>
</feature>
<feature type="transmembrane region" description="Helical" evidence="1">
    <location>
        <begin position="90"/>
        <end position="112"/>
    </location>
</feature>
<keyword evidence="1" id="KW-0812">Transmembrane</keyword>
<feature type="transmembrane region" description="Helical" evidence="1">
    <location>
        <begin position="454"/>
        <end position="478"/>
    </location>
</feature>
<feature type="transmembrane region" description="Helical" evidence="1">
    <location>
        <begin position="573"/>
        <end position="595"/>
    </location>
</feature>
<dbReference type="Proteomes" id="UP000231987">
    <property type="component" value="Unassembled WGS sequence"/>
</dbReference>
<dbReference type="AlphaFoldDB" id="A0A2J0YUU4"/>
<feature type="transmembrane region" description="Helical" evidence="1">
    <location>
        <begin position="529"/>
        <end position="553"/>
    </location>
</feature>
<feature type="transmembrane region" description="Helical" evidence="1">
    <location>
        <begin position="137"/>
        <end position="155"/>
    </location>
</feature>
<protein>
    <submittedName>
        <fullName evidence="2">Uncharacterized protein</fullName>
    </submittedName>
</protein>
<comment type="caution">
    <text evidence="2">The sequence shown here is derived from an EMBL/GenBank/DDBJ whole genome shotgun (WGS) entry which is preliminary data.</text>
</comment>
<feature type="transmembrane region" description="Helical" evidence="1">
    <location>
        <begin position="366"/>
        <end position="387"/>
    </location>
</feature>
<evidence type="ECO:0000313" key="3">
    <source>
        <dbReference type="Proteomes" id="UP000231987"/>
    </source>
</evidence>
<keyword evidence="1" id="KW-1133">Transmembrane helix</keyword>
<name>A0A2J0YUU4_RHIML</name>
<proteinExistence type="predicted"/>
<gene>
    <name evidence="2" type="ORF">CEJ86_28995</name>
</gene>
<keyword evidence="1" id="KW-0472">Membrane</keyword>
<accession>A0A2J0YUU4</accession>
<feature type="transmembrane region" description="Helical" evidence="1">
    <location>
        <begin position="34"/>
        <end position="54"/>
    </location>
</feature>
<feature type="transmembrane region" description="Helical" evidence="1">
    <location>
        <begin position="407"/>
        <end position="433"/>
    </location>
</feature>
<evidence type="ECO:0000313" key="2">
    <source>
        <dbReference type="EMBL" id="PJR10695.1"/>
    </source>
</evidence>
<dbReference type="Gene3D" id="3.40.190.10">
    <property type="entry name" value="Periplasmic binding protein-like II"/>
    <property type="match status" value="1"/>
</dbReference>
<dbReference type="SUPFAM" id="SSF53850">
    <property type="entry name" value="Periplasmic binding protein-like II"/>
    <property type="match status" value="1"/>
</dbReference>
<evidence type="ECO:0000256" key="1">
    <source>
        <dbReference type="SAM" id="Phobius"/>
    </source>
</evidence>
<reference evidence="2 3" key="1">
    <citation type="submission" date="2017-06" db="EMBL/GenBank/DDBJ databases">
        <title>Ensifer strains isolated from leguminous trees and herbs display diverse denitrification phenotypes with some acting as strong N2O sinks.</title>
        <authorList>
            <person name="Woliy K."/>
            <person name="Mania D."/>
            <person name="Bakken L.R."/>
            <person name="Frostegard A."/>
        </authorList>
    </citation>
    <scope>NUCLEOTIDE SEQUENCE [LARGE SCALE GENOMIC DNA]</scope>
    <source>
        <strain evidence="2 3">AC50a</strain>
    </source>
</reference>
<sequence length="1087" mass="121450">MSDSWPVGLPETLWNYGRLQVQDVPQIPMMGVHFAPQFLVAFVLGWLFIIYFAWDRFNTRQADAQEFRYRVMKEVEVSDLGGAAALRQAYLIYLTTLLFLYVVMTFFGKLIVQTLNALNVVGIQVDASSLQFDSSQWPLMLAFGFAGLAPLIPQLRMAEGWLFQRAYRAVGIPVKIHETSRNLVSLLDAAASGDLEEAQSLIKALSDKLDAARDKIEGTWVQKCLNPANLDSGLKLLAQLELLVAWANGRRGAWPGSEVSDAVRDMEQKIVDQAAALLDGFERRVREPASPGDGMAGRREKYILETIRRAHELRDELTAILAVYVERDPSYVGPSASVEAPVRDPALRELLQRTDPPNLAGTGPELGVLLCILFTFPIYAVFTWQGLHPPLSAHAMPDNLRVVLATAGMYALLLVSIFWLPLLVAFAVRQYYYDERKWIARALHDRSAYAEQRLAVVGISLVVSVVCLSGVAALWAFFIARDVGAFQALLVGGTNPLLLFYPSMALITVPLVWLTLIATNVRVYRRPAVFYGIASALLVAASQASHLAFWYGGRPCTAYAAAFLTDLLVDGCFVYYGGLDFFVMPLLAFLAAVVFGDPRPASFALRRLRLTQPGLVSTIVIVAIGLASVPLGSPSALAQVGPSKAEVKVGFRADVEPFSYMVSADGGTQAGDRPLYRGFIADLCYWIFDGGDYSLVETTVTEDDRFEKLKSGDIDVLCDPVTLRFSEPERAASGIFSPIVFATGITYLQRRVRTARSSVYIGYVDNTTAENVVEHLCGIDLFGVIPSDERTELATMCQTASEARRVAKDALRTARMRPLDTQVKWYSEWYKNRLKEVEQVAGEEEATIRLRLEKANGPVKERLQKSLNTWADTVVQIKTCYQKGTDDCTPDWLVKRLGDSCDDLENQPDASRWSRTVYRFCPFKDHTTLIDWFCRPRIGKNVPSMVYLGDREIILGKLRTWIEQHNAECSVENENGAGDLTYEPYAIMVAKPSIATELTDMRRRQGIVELVQRRVYEFFSFRSLARAKFDTYFLTPSKVRSMSTALGYLFLLNSVEEERLSTFPTDEARARELSRHAIQAVERSREP</sequence>